<dbReference type="EMBL" id="HBGJ01042493">
    <property type="protein sequence ID" value="CAD9268236.1"/>
    <property type="molecule type" value="Transcribed_RNA"/>
</dbReference>
<feature type="coiled-coil region" evidence="1">
    <location>
        <begin position="48"/>
        <end position="82"/>
    </location>
</feature>
<name>A0A7S1XXB2_9STRA</name>
<sequence>MLQRGLQEAHQGGLEAAEQRAELRDAQAALLPRADFDAFRATLEGEALQALQDKVKELDERLSEAAQEIERLQAQARTSDLRQVFVREVQRVEAELLAQQADDVTADPARAAAFLDTKAAEIQAVALKRVKAFESALKAFDKAYASAS</sequence>
<keyword evidence="1" id="KW-0175">Coiled coil</keyword>
<evidence type="ECO:0000313" key="2">
    <source>
        <dbReference type="EMBL" id="CAD9268236.1"/>
    </source>
</evidence>
<dbReference type="AlphaFoldDB" id="A0A7S1XXB2"/>
<protein>
    <submittedName>
        <fullName evidence="2">Uncharacterized protein</fullName>
    </submittedName>
</protein>
<proteinExistence type="predicted"/>
<organism evidence="2">
    <name type="scientific">Phaeomonas parva</name>
    <dbReference type="NCBI Taxonomy" id="124430"/>
    <lineage>
        <taxon>Eukaryota</taxon>
        <taxon>Sar</taxon>
        <taxon>Stramenopiles</taxon>
        <taxon>Ochrophyta</taxon>
        <taxon>Pinguiophyceae</taxon>
        <taxon>Pinguiochrysidales</taxon>
        <taxon>Pinguiochrysidaceae</taxon>
        <taxon>Phaeomonas</taxon>
    </lineage>
</organism>
<evidence type="ECO:0000256" key="1">
    <source>
        <dbReference type="SAM" id="Coils"/>
    </source>
</evidence>
<reference evidence="2" key="1">
    <citation type="submission" date="2021-01" db="EMBL/GenBank/DDBJ databases">
        <authorList>
            <person name="Corre E."/>
            <person name="Pelletier E."/>
            <person name="Niang G."/>
            <person name="Scheremetjew M."/>
            <person name="Finn R."/>
            <person name="Kale V."/>
            <person name="Holt S."/>
            <person name="Cochrane G."/>
            <person name="Meng A."/>
            <person name="Brown T."/>
            <person name="Cohen L."/>
        </authorList>
    </citation>
    <scope>NUCLEOTIDE SEQUENCE</scope>
    <source>
        <strain evidence="2">CCMP2877</strain>
    </source>
</reference>
<accession>A0A7S1XXB2</accession>
<gene>
    <name evidence="2" type="ORF">PPAR1163_LOCUS26667</name>
</gene>